<name>A0AAV4L9N3_9BACL</name>
<dbReference type="RefSeq" id="WP_282197772.1">
    <property type="nucleotide sequence ID" value="NZ_BOQE01000001.1"/>
</dbReference>
<accession>A0AAV4L9N3</accession>
<comment type="caution">
    <text evidence="1">The sequence shown here is derived from an EMBL/GenBank/DDBJ whole genome shotgun (WGS) entry which is preliminary data.</text>
</comment>
<dbReference type="Proteomes" id="UP001057291">
    <property type="component" value="Unassembled WGS sequence"/>
</dbReference>
<dbReference type="AlphaFoldDB" id="A0AAV4L9N3"/>
<keyword evidence="2" id="KW-1185">Reference proteome</keyword>
<dbReference type="EMBL" id="BOQE01000001">
    <property type="protein sequence ID" value="GIM44496.1"/>
    <property type="molecule type" value="Genomic_DNA"/>
</dbReference>
<protein>
    <submittedName>
        <fullName evidence="1">Uncharacterized protein</fullName>
    </submittedName>
</protein>
<evidence type="ECO:0000313" key="2">
    <source>
        <dbReference type="Proteomes" id="UP001057291"/>
    </source>
</evidence>
<gene>
    <name evidence="1" type="ORF">DNHGIG_00450</name>
</gene>
<organism evidence="1 2">
    <name type="scientific">Collibacillus ludicampi</name>
    <dbReference type="NCBI Taxonomy" id="2771369"/>
    <lineage>
        <taxon>Bacteria</taxon>
        <taxon>Bacillati</taxon>
        <taxon>Bacillota</taxon>
        <taxon>Bacilli</taxon>
        <taxon>Bacillales</taxon>
        <taxon>Alicyclobacillaceae</taxon>
        <taxon>Collibacillus</taxon>
    </lineage>
</organism>
<sequence>MSADIEVMKKIVQTFHDAIIKAKPDLRFPYNDFPFGCCQDTSWILQRYLIELGYKNLEVVGGTDCSSLIHQSHAWLEWKKSIIIDLTYYQFGGVEKIFVTEDRSSHNRFDRETYRYEKPYWEVYKDTRTMYELDLYYDIVTKNIEHSHK</sequence>
<evidence type="ECO:0000313" key="1">
    <source>
        <dbReference type="EMBL" id="GIM44496.1"/>
    </source>
</evidence>
<proteinExistence type="predicted"/>
<reference evidence="1" key="1">
    <citation type="journal article" date="2023" name="Int. J. Syst. Evol. Microbiol.">
        <title>Collibacillus ludicampi gen. nov., sp. nov., a new soil bacterium of the family Alicyclobacillaceae.</title>
        <authorList>
            <person name="Jojima T."/>
            <person name="Ioku Y."/>
            <person name="Fukuta Y."/>
            <person name="Shirasaka N."/>
            <person name="Matsumura Y."/>
            <person name="Mori M."/>
        </authorList>
    </citation>
    <scope>NUCLEOTIDE SEQUENCE</scope>
    <source>
        <strain evidence="1">TP075</strain>
    </source>
</reference>